<dbReference type="STRING" id="150121.SAMN06296010_1742"/>
<keyword evidence="2" id="KW-1185">Reference proteome</keyword>
<sequence length="168" mass="18730">MVDVGTVFAAELHEGLAAEIRSIARAHPEVSERSARQLRRALRADRLAVATDDGRVVGWFLSESGMGGAHELGYLFVESSFRTGEVFDRMLAQLLEIERRAVAVTFRPGLADWLERSYGFERASLGSVIALSRGTFLMRRLSPVRLRAVARHTSEATPIYLTWTRQGL</sequence>
<dbReference type="EMBL" id="FXAY01000002">
    <property type="protein sequence ID" value="SMG31027.1"/>
    <property type="molecule type" value="Genomic_DNA"/>
</dbReference>
<proteinExistence type="predicted"/>
<dbReference type="Gene3D" id="3.40.630.30">
    <property type="match status" value="1"/>
</dbReference>
<organism evidence="1 2">
    <name type="scientific">Agreia pratensis</name>
    <dbReference type="NCBI Taxonomy" id="150121"/>
    <lineage>
        <taxon>Bacteria</taxon>
        <taxon>Bacillati</taxon>
        <taxon>Actinomycetota</taxon>
        <taxon>Actinomycetes</taxon>
        <taxon>Micrococcales</taxon>
        <taxon>Microbacteriaceae</taxon>
        <taxon>Agreia</taxon>
    </lineage>
</organism>
<accession>A0A1X7JTN6</accession>
<dbReference type="SUPFAM" id="SSF55729">
    <property type="entry name" value="Acyl-CoA N-acyltransferases (Nat)"/>
    <property type="match status" value="1"/>
</dbReference>
<evidence type="ECO:0008006" key="3">
    <source>
        <dbReference type="Google" id="ProtNLM"/>
    </source>
</evidence>
<evidence type="ECO:0000313" key="2">
    <source>
        <dbReference type="Proteomes" id="UP000193244"/>
    </source>
</evidence>
<evidence type="ECO:0000313" key="1">
    <source>
        <dbReference type="EMBL" id="SMG31027.1"/>
    </source>
</evidence>
<name>A0A1X7JTN6_9MICO</name>
<dbReference type="AlphaFoldDB" id="A0A1X7JTN6"/>
<gene>
    <name evidence="1" type="ORF">SAMN06296010_1742</name>
</gene>
<protein>
    <recommendedName>
        <fullName evidence="3">N-acetyltransferase domain-containing protein</fullName>
    </recommendedName>
</protein>
<dbReference type="RefSeq" id="WP_139824821.1">
    <property type="nucleotide sequence ID" value="NZ_FXAY01000002.1"/>
</dbReference>
<reference evidence="2" key="1">
    <citation type="submission" date="2017-04" db="EMBL/GenBank/DDBJ databases">
        <authorList>
            <person name="Varghese N."/>
            <person name="Submissions S."/>
        </authorList>
    </citation>
    <scope>NUCLEOTIDE SEQUENCE [LARGE SCALE GENOMIC DNA]</scope>
    <source>
        <strain evidence="2">VKM Ac-2510</strain>
    </source>
</reference>
<dbReference type="OrthoDB" id="5123464at2"/>
<dbReference type="Proteomes" id="UP000193244">
    <property type="component" value="Unassembled WGS sequence"/>
</dbReference>
<dbReference type="InterPro" id="IPR016181">
    <property type="entry name" value="Acyl_CoA_acyltransferase"/>
</dbReference>